<comment type="caution">
    <text evidence="3">The sequence shown here is derived from an EMBL/GenBank/DDBJ whole genome shotgun (WGS) entry which is preliminary data.</text>
</comment>
<dbReference type="Gene3D" id="3.40.50.11550">
    <property type="match status" value="1"/>
</dbReference>
<dbReference type="EMBL" id="WIVU01000004">
    <property type="protein sequence ID" value="MQU04750.1"/>
    <property type="molecule type" value="Genomic_DNA"/>
</dbReference>
<feature type="domain" description="Dermonecrotic toxin N-terminal" evidence="2">
    <location>
        <begin position="415"/>
        <end position="681"/>
    </location>
</feature>
<organism evidence="3 4">
    <name type="scientific">Pseudomonas helleri</name>
    <dbReference type="NCBI Taxonomy" id="1608996"/>
    <lineage>
        <taxon>Bacteria</taxon>
        <taxon>Pseudomonadati</taxon>
        <taxon>Pseudomonadota</taxon>
        <taxon>Gammaproteobacteria</taxon>
        <taxon>Pseudomonadales</taxon>
        <taxon>Pseudomonadaceae</taxon>
        <taxon>Pseudomonas</taxon>
    </lineage>
</organism>
<evidence type="ECO:0000256" key="1">
    <source>
        <dbReference type="SAM" id="MobiDB-lite"/>
    </source>
</evidence>
<gene>
    <name evidence="3" type="ORF">GHO27_03505</name>
</gene>
<dbReference type="CDD" id="cd14729">
    <property type="entry name" value="RtxA-like"/>
    <property type="match status" value="1"/>
</dbReference>
<dbReference type="Proteomes" id="UP000478064">
    <property type="component" value="Unassembled WGS sequence"/>
</dbReference>
<protein>
    <recommendedName>
        <fullName evidence="2">Dermonecrotic toxin N-terminal domain-containing protein</fullName>
    </recommendedName>
</protein>
<evidence type="ECO:0000313" key="4">
    <source>
        <dbReference type="Proteomes" id="UP000478064"/>
    </source>
</evidence>
<dbReference type="SUPFAM" id="SSF159501">
    <property type="entry name" value="EreA/ChaN-like"/>
    <property type="match status" value="1"/>
</dbReference>
<sequence>MTDHIAKLKQAAQQLSVLIDAQPGFREVLNHRLMSKHSRLPEGSCTDDLYVNLEAPATLGQTPELISHSITKLIEFSFSSRQFPTYTQGSTRVYNHPYTLADEDVVPVIDIVHVEEFVHDICFRLQQNVETALEHFWQSPLSYLQDQSPKDWFYTFLRNVLVTESKLRLADNTLSAQGHAAIAQLQAFPSARQRLDSQEPSPRVVYEIAFKRPPFPHIPLQGLLAIVDNSAAEPGDTSPKVVLSVPGSGLEEFESLHTLSQELLARLGDPYHRTALLSYVALKDRAAALDLTELSYHEIKGDVFSHFVDGLIQQQALNLREVWKTIRAEQAEYDLDALSEHLEKALTASFYLDPAGILKARYTRLFENQLPEWLKQAPEARKQAWRLAVQQLYQAQLAAQTRDTQGFFASGSKNSLLAYARARLRQQIQKDHNADIDPDNVIIATTEAFNTSPGFYPFSTSGYAAGNSVHRTGPTFTYKTTRRTLSDLALDNVGKLDVTFALTAQIEDDKRKRHPFLTSAYLKALVRTLDIGATYKKTIEDALLYEPALNFKSAQAQWRQERYVALNDAQLNLDLLEAQLTDKTENTLSPEEVSWVEALRNYPIEKDRPLVAGHRIKVNELILKGYALPGVWVITATPSTRLLCYTPNAPDKVWFRRVDSFNELGRVLSSDALRSYVLNRVTPAKQPYIKPLLIDDLLAAKIELQSISKHFQKTAYAIEAQFAVRNADEQSTSTYETNVQTAKDLALTVIDIISFVLPTKIMLPLVLMRFIYSVADGMDALERDEKHEAMLHFLDSLAHLTDGASDFAGSMVFGRSLRNRATPRSSGLNPEAASSLPPNDMTLRTGGHFGSGVYEHIDPSNKQVSHYLKDNAGKLHHGQYDNLNQSWYALDKRQPDALYRTRALELAYGRWDSAPTTGSAKQPLTIHQLLNKYEVIALDVYGTRPTHEGIYTVTRAVGTPDSKGVYPHTTHHFILQDDRVFEVKKGWLGRHWYLHLNSVDHRSTYKVRRHASSNVWEVKTRQADQTKLWQPLKLHTPEVLPDAPVVRYSEYAASPEFTDTLDRLTSHNDIDFTHYCYSVDSLESARSHAYQLQLKMYKDAKAFFKDLPAKQRLPSPGFAPDTGVPEILTTLHKKYNGVIIGETHSAVSSKKVIIDHFDLFKKNDVKTLYLEHLQADLHQLHLDAFSKTGQVSPRLNTFLRDLDNGYSIDASSPYSFSNLVYNAQKHGLRIIAIDCVASYYTKGIAGPADIARPTLFSYGASQIIRNHQAQTGSHKWIALVGNSHANAHQGVPGLAELEGAISLRVADVKPGSQRGITVDRGDVGKTDFIGSNVAFMKNDFLLEVEIPGKHPKTPPLTESQLEQTLPETGQFLFDKDHQHWPELIHRSSSREILRTPLQTDAEGKLYIERPNWEHIHQKRYNQLDNLIIDLKAYGMRMVRNNHH</sequence>
<feature type="region of interest" description="Disordered" evidence="1">
    <location>
        <begin position="820"/>
        <end position="840"/>
    </location>
</feature>
<reference evidence="3 4" key="1">
    <citation type="submission" date="2019-10" db="EMBL/GenBank/DDBJ databases">
        <title>Evaluation of single-gene subtyping targets for Pseudomonas.</title>
        <authorList>
            <person name="Reichler S.J."/>
            <person name="Orsi R.H."/>
            <person name="Wiedmann M."/>
            <person name="Martin N.H."/>
            <person name="Murphy S.I."/>
        </authorList>
    </citation>
    <scope>NUCLEOTIDE SEQUENCE [LARGE SCALE GENOMIC DNA]</scope>
    <source>
        <strain evidence="3 4">FSL R10-1637</strain>
    </source>
</reference>
<dbReference type="InterPro" id="IPR046673">
    <property type="entry name" value="ToxA_N"/>
</dbReference>
<accession>A0A6L5HNG1</accession>
<evidence type="ECO:0000259" key="2">
    <source>
        <dbReference type="Pfam" id="PF20178"/>
    </source>
</evidence>
<dbReference type="RefSeq" id="WP_153372667.1">
    <property type="nucleotide sequence ID" value="NZ_WIVU01000004.1"/>
</dbReference>
<name>A0A6L5HNG1_9PSED</name>
<proteinExistence type="predicted"/>
<evidence type="ECO:0000313" key="3">
    <source>
        <dbReference type="EMBL" id="MQU04750.1"/>
    </source>
</evidence>
<dbReference type="Pfam" id="PF20178">
    <property type="entry name" value="ToxA_N"/>
    <property type="match status" value="1"/>
</dbReference>